<reference evidence="3" key="1">
    <citation type="journal article" date="2020" name="New Phytol.">
        <title>Comparative genomics reveals dynamic genome evolution in host specialist ectomycorrhizal fungi.</title>
        <authorList>
            <person name="Lofgren L.A."/>
            <person name="Nguyen N.H."/>
            <person name="Vilgalys R."/>
            <person name="Ruytinx J."/>
            <person name="Liao H.L."/>
            <person name="Branco S."/>
            <person name="Kuo A."/>
            <person name="LaButti K."/>
            <person name="Lipzen A."/>
            <person name="Andreopoulos W."/>
            <person name="Pangilinan J."/>
            <person name="Riley R."/>
            <person name="Hundley H."/>
            <person name="Na H."/>
            <person name="Barry K."/>
            <person name="Grigoriev I.V."/>
            <person name="Stajich J.E."/>
            <person name="Kennedy P.G."/>
        </authorList>
    </citation>
    <scope>NUCLEOTIDE SEQUENCE</scope>
    <source>
        <strain evidence="3">MN1</strain>
    </source>
</reference>
<dbReference type="OrthoDB" id="2676724at2759"/>
<sequence>MTPPPPHTRFNVLFRNHLTYRSRSLNHDETEHSSLETVPEDGPDLLDRTRNTNVDLLDEPGVNCVDCTSSDSDHFSDEQASPITAASYGKRRVSEPSEVENFAVGAPRLLAEAHISQRQVDISDTQPLFTSYCSSYYPVPGYPCVGFPLLSTFSSTYPTSIPTTVAASTSPAHNTPQPSHLCGTSVDDTSSCTAASPRPSSGSYSLSQSTSSYADRTTLSPESGGSPSGNSAVDVAYTTVASTYQILATTATLLRPLSSAVTSTIIVMVSSPLPQPSSVPDTTSRPRLPATIGTIIGGTVGAIVLLALLIFIVLRRRRTRQLSVTPFNLLSTTGPTQLESRAGFKFQRATGAVRPSSRSSSFIQYSDACLAEYSGNRSPSCATDHISSHLVDDAISASSLARRYRSRELEKLYPYPSHVPASDQYPNHRVESWVEQMITDGCSQDSSEELPAYPRSVEYLRSREADHDDNRYVLTSS</sequence>
<gene>
    <name evidence="3" type="ORF">BJ212DRAFT_1476639</name>
</gene>
<evidence type="ECO:0000313" key="3">
    <source>
        <dbReference type="EMBL" id="KAG1823774.1"/>
    </source>
</evidence>
<feature type="compositionally biased region" description="Basic and acidic residues" evidence="1">
    <location>
        <begin position="25"/>
        <end position="34"/>
    </location>
</feature>
<feature type="region of interest" description="Disordered" evidence="1">
    <location>
        <begin position="165"/>
        <end position="230"/>
    </location>
</feature>
<feature type="compositionally biased region" description="Low complexity" evidence="1">
    <location>
        <begin position="220"/>
        <end position="230"/>
    </location>
</feature>
<keyword evidence="2" id="KW-1133">Transmembrane helix</keyword>
<comment type="caution">
    <text evidence="3">The sequence shown here is derived from an EMBL/GenBank/DDBJ whole genome shotgun (WGS) entry which is preliminary data.</text>
</comment>
<feature type="region of interest" description="Disordered" evidence="1">
    <location>
        <begin position="24"/>
        <end position="46"/>
    </location>
</feature>
<keyword evidence="2" id="KW-0472">Membrane</keyword>
<evidence type="ECO:0000256" key="2">
    <source>
        <dbReference type="SAM" id="Phobius"/>
    </source>
</evidence>
<dbReference type="Proteomes" id="UP000807769">
    <property type="component" value="Unassembled WGS sequence"/>
</dbReference>
<dbReference type="RefSeq" id="XP_041197834.1">
    <property type="nucleotide sequence ID" value="XM_041339400.1"/>
</dbReference>
<proteinExistence type="predicted"/>
<evidence type="ECO:0000256" key="1">
    <source>
        <dbReference type="SAM" id="MobiDB-lite"/>
    </source>
</evidence>
<name>A0A9P7EKE3_9AGAM</name>
<keyword evidence="2" id="KW-0812">Transmembrane</keyword>
<organism evidence="3 4">
    <name type="scientific">Suillus subaureus</name>
    <dbReference type="NCBI Taxonomy" id="48587"/>
    <lineage>
        <taxon>Eukaryota</taxon>
        <taxon>Fungi</taxon>
        <taxon>Dikarya</taxon>
        <taxon>Basidiomycota</taxon>
        <taxon>Agaricomycotina</taxon>
        <taxon>Agaricomycetes</taxon>
        <taxon>Agaricomycetidae</taxon>
        <taxon>Boletales</taxon>
        <taxon>Suillineae</taxon>
        <taxon>Suillaceae</taxon>
        <taxon>Suillus</taxon>
    </lineage>
</organism>
<feature type="compositionally biased region" description="Low complexity" evidence="1">
    <location>
        <begin position="196"/>
        <end position="212"/>
    </location>
</feature>
<feature type="region of interest" description="Disordered" evidence="1">
    <location>
        <begin position="70"/>
        <end position="92"/>
    </location>
</feature>
<keyword evidence="4" id="KW-1185">Reference proteome</keyword>
<dbReference type="AlphaFoldDB" id="A0A9P7EKE3"/>
<accession>A0A9P7EKE3</accession>
<evidence type="ECO:0000313" key="4">
    <source>
        <dbReference type="Proteomes" id="UP000807769"/>
    </source>
</evidence>
<feature type="transmembrane region" description="Helical" evidence="2">
    <location>
        <begin position="292"/>
        <end position="314"/>
    </location>
</feature>
<dbReference type="GeneID" id="64633416"/>
<feature type="compositionally biased region" description="Polar residues" evidence="1">
    <location>
        <begin position="165"/>
        <end position="178"/>
    </location>
</feature>
<protein>
    <submittedName>
        <fullName evidence="3">Uncharacterized protein</fullName>
    </submittedName>
</protein>
<dbReference type="EMBL" id="JABBWG010000004">
    <property type="protein sequence ID" value="KAG1823774.1"/>
    <property type="molecule type" value="Genomic_DNA"/>
</dbReference>